<comment type="caution">
    <text evidence="2">The sequence shown here is derived from an EMBL/GenBank/DDBJ whole genome shotgun (WGS) entry which is preliminary data.</text>
</comment>
<dbReference type="Proteomes" id="UP000433876">
    <property type="component" value="Unassembled WGS sequence"/>
</dbReference>
<proteinExistence type="predicted"/>
<evidence type="ECO:0000313" key="2">
    <source>
        <dbReference type="EMBL" id="KAA8635692.1"/>
    </source>
</evidence>
<accession>A0A8S9A698</accession>
<dbReference type="VEuPathDB" id="FungiDB:SMAC_00740"/>
<feature type="region of interest" description="Disordered" evidence="1">
    <location>
        <begin position="1"/>
        <end position="30"/>
    </location>
</feature>
<protein>
    <submittedName>
        <fullName evidence="2">Uncharacterized protein</fullName>
    </submittedName>
</protein>
<evidence type="ECO:0000256" key="1">
    <source>
        <dbReference type="SAM" id="MobiDB-lite"/>
    </source>
</evidence>
<feature type="compositionally biased region" description="Basic and acidic residues" evidence="1">
    <location>
        <begin position="15"/>
        <end position="25"/>
    </location>
</feature>
<gene>
    <name evidence="2" type="ORF">SMACR_00740</name>
</gene>
<dbReference type="EMBL" id="NMPR01000010">
    <property type="protein sequence ID" value="KAA8635692.1"/>
    <property type="molecule type" value="Genomic_DNA"/>
</dbReference>
<name>A0A8S9A698_SORMA</name>
<dbReference type="AlphaFoldDB" id="A0A8S9A698"/>
<reference evidence="2 3" key="1">
    <citation type="submission" date="2017-07" db="EMBL/GenBank/DDBJ databases">
        <title>Genome sequence of the Sordaria macrospora wild type strain R19027.</title>
        <authorList>
            <person name="Nowrousian M."/>
            <person name="Teichert I."/>
            <person name="Kueck U."/>
        </authorList>
    </citation>
    <scope>NUCLEOTIDE SEQUENCE [LARGE SCALE GENOMIC DNA]</scope>
    <source>
        <strain evidence="2 3">R19027</strain>
        <tissue evidence="2">Mycelium</tissue>
    </source>
</reference>
<organism evidence="2 3">
    <name type="scientific">Sordaria macrospora</name>
    <dbReference type="NCBI Taxonomy" id="5147"/>
    <lineage>
        <taxon>Eukaryota</taxon>
        <taxon>Fungi</taxon>
        <taxon>Dikarya</taxon>
        <taxon>Ascomycota</taxon>
        <taxon>Pezizomycotina</taxon>
        <taxon>Sordariomycetes</taxon>
        <taxon>Sordariomycetidae</taxon>
        <taxon>Sordariales</taxon>
        <taxon>Sordariaceae</taxon>
        <taxon>Sordaria</taxon>
    </lineage>
</organism>
<evidence type="ECO:0000313" key="3">
    <source>
        <dbReference type="Proteomes" id="UP000433876"/>
    </source>
</evidence>
<feature type="compositionally biased region" description="Polar residues" evidence="1">
    <location>
        <begin position="1"/>
        <end position="14"/>
    </location>
</feature>
<sequence length="82" mass="9113">MPVQSKPITTCQDTRASKAEHRRANQAEQKSNVVVQEVEVEVESDMSPTERARLEIMAKVALALLEMMEGQKKGGATKEKET</sequence>